<dbReference type="InterPro" id="IPR036388">
    <property type="entry name" value="WH-like_DNA-bd_sf"/>
</dbReference>
<protein>
    <submittedName>
        <fullName evidence="6">LysR family transcriptional regulator</fullName>
    </submittedName>
</protein>
<evidence type="ECO:0000256" key="2">
    <source>
        <dbReference type="ARBA" id="ARBA00023015"/>
    </source>
</evidence>
<accession>A0ABY3XC40</accession>
<dbReference type="Pfam" id="PF00126">
    <property type="entry name" value="HTH_1"/>
    <property type="match status" value="1"/>
</dbReference>
<keyword evidence="3" id="KW-0238">DNA-binding</keyword>
<dbReference type="SUPFAM" id="SSF46785">
    <property type="entry name" value="Winged helix' DNA-binding domain"/>
    <property type="match status" value="1"/>
</dbReference>
<comment type="similarity">
    <text evidence="1">Belongs to the LysR transcriptional regulatory family.</text>
</comment>
<evidence type="ECO:0000259" key="5">
    <source>
        <dbReference type="PROSITE" id="PS50931"/>
    </source>
</evidence>
<dbReference type="EMBL" id="CP093379">
    <property type="protein sequence ID" value="UNM97518.1"/>
    <property type="molecule type" value="Genomic_DNA"/>
</dbReference>
<feature type="domain" description="HTH lysR-type" evidence="5">
    <location>
        <begin position="3"/>
        <end position="60"/>
    </location>
</feature>
<dbReference type="SUPFAM" id="SSF53850">
    <property type="entry name" value="Periplasmic binding protein-like II"/>
    <property type="match status" value="1"/>
</dbReference>
<evidence type="ECO:0000256" key="4">
    <source>
        <dbReference type="ARBA" id="ARBA00023163"/>
    </source>
</evidence>
<dbReference type="PANTHER" id="PTHR30537:SF66">
    <property type="entry name" value="IRON-REGULATED VIRULENCE REGULATORY PROTEIN IRGB"/>
    <property type="match status" value="1"/>
</dbReference>
<name>A0ABY3XC40_9GAMM</name>
<evidence type="ECO:0000256" key="3">
    <source>
        <dbReference type="ARBA" id="ARBA00023125"/>
    </source>
</evidence>
<reference evidence="6 7" key="1">
    <citation type="submission" date="2022-03" db="EMBL/GenBank/DDBJ databases">
        <title>Ignatzschineria rhizosphaerae HR5S32.</title>
        <authorList>
            <person name="Sun J.Q."/>
            <person name="Feng J.Y."/>
        </authorList>
    </citation>
    <scope>NUCLEOTIDE SEQUENCE [LARGE SCALE GENOMIC DNA]</scope>
    <source>
        <strain evidence="6 7">HR5S32</strain>
    </source>
</reference>
<keyword evidence="2" id="KW-0805">Transcription regulation</keyword>
<dbReference type="PRINTS" id="PR00039">
    <property type="entry name" value="HTHLYSR"/>
</dbReference>
<dbReference type="Gene3D" id="1.10.10.10">
    <property type="entry name" value="Winged helix-like DNA-binding domain superfamily/Winged helix DNA-binding domain"/>
    <property type="match status" value="1"/>
</dbReference>
<keyword evidence="7" id="KW-1185">Reference proteome</keyword>
<dbReference type="PROSITE" id="PS50931">
    <property type="entry name" value="HTH_LYSR"/>
    <property type="match status" value="1"/>
</dbReference>
<dbReference type="InterPro" id="IPR058163">
    <property type="entry name" value="LysR-type_TF_proteobact-type"/>
</dbReference>
<dbReference type="InterPro" id="IPR036390">
    <property type="entry name" value="WH_DNA-bd_sf"/>
</dbReference>
<evidence type="ECO:0000313" key="7">
    <source>
        <dbReference type="Proteomes" id="UP000829542"/>
    </source>
</evidence>
<dbReference type="CDD" id="cd08422">
    <property type="entry name" value="PBP2_CrgA_like"/>
    <property type="match status" value="1"/>
</dbReference>
<organism evidence="6 7">
    <name type="scientific">Ignatzschineria rhizosphaerae</name>
    <dbReference type="NCBI Taxonomy" id="2923279"/>
    <lineage>
        <taxon>Bacteria</taxon>
        <taxon>Pseudomonadati</taxon>
        <taxon>Pseudomonadota</taxon>
        <taxon>Gammaproteobacteria</taxon>
        <taxon>Cardiobacteriales</taxon>
        <taxon>Ignatzschineriaceae</taxon>
        <taxon>Ignatzschineria</taxon>
    </lineage>
</organism>
<dbReference type="InterPro" id="IPR005119">
    <property type="entry name" value="LysR_subst-bd"/>
</dbReference>
<proteinExistence type="inferred from homology"/>
<evidence type="ECO:0000256" key="1">
    <source>
        <dbReference type="ARBA" id="ARBA00009437"/>
    </source>
</evidence>
<keyword evidence="4" id="KW-0804">Transcription</keyword>
<gene>
    <name evidence="6" type="ORF">MMG00_00205</name>
</gene>
<evidence type="ECO:0000313" key="6">
    <source>
        <dbReference type="EMBL" id="UNM97518.1"/>
    </source>
</evidence>
<dbReference type="Proteomes" id="UP000829542">
    <property type="component" value="Chromosome"/>
</dbReference>
<dbReference type="PANTHER" id="PTHR30537">
    <property type="entry name" value="HTH-TYPE TRANSCRIPTIONAL REGULATOR"/>
    <property type="match status" value="1"/>
</dbReference>
<dbReference type="Gene3D" id="3.40.190.290">
    <property type="match status" value="1"/>
</dbReference>
<sequence>MLMDFKQIQTFLQVAEVGSFTKAAEILSLSRSMVSIHIKQLEAQLGVILFNRNTRQVALTDAGKSFYQDCRKIKQSYEEAVEKIQQSETMLSGTLRLGFTYEFGMIFIAPLMMPFCQQHPNLVMQYDVNSSINDLIADRLDLVIRLGNLPDSALKSRKLGQYEIGLIAAPAFLAKHPITQPSDIMNIPWITQNQWEQKSFVLSKKAVKHQREGQEFLFLVPLGKYQSNAAELTRQMALAGLGLTICPLWLVQEDLKRGRLVEVLPQYHLPPQDIHLLFLDQNPLPQKIRLAIDWLKDHFKI</sequence>
<dbReference type="Pfam" id="PF03466">
    <property type="entry name" value="LysR_substrate"/>
    <property type="match status" value="1"/>
</dbReference>
<dbReference type="InterPro" id="IPR000847">
    <property type="entry name" value="LysR_HTH_N"/>
</dbReference>